<proteinExistence type="predicted"/>
<dbReference type="HOGENOM" id="CLU_668438_0_0_10"/>
<evidence type="ECO:0008006" key="3">
    <source>
        <dbReference type="Google" id="ProtNLM"/>
    </source>
</evidence>
<dbReference type="PATRIC" id="fig|1321819.3.peg.953"/>
<comment type="caution">
    <text evidence="1">The sequence shown here is derived from an EMBL/GenBank/DDBJ whole genome shotgun (WGS) entry which is preliminary data.</text>
</comment>
<name>U2CQ86_9BACE</name>
<sequence>MNENINLPLATGHKTNKKMKRIFALTALLTAVIGSAMGQTKIRTAEELMAIGTDKEALSGSYILMNDLTLDGWMPIGRMDKDGETGFSGTFDGNGRTITLNSFYPETDNRSVGLFGVVDGKGEIKNLRVAGKPTYTDGQKFLYIGCIAGVNKGKITCCVSTAELTCEYAQTEPHKKVKALSGYEGGQYGGCIAGVNNGEIRHCYSNGSIRVALGSAAGIACGNGLLVTGSLSIGIGSGGMSMGATPGSSKGKYGFIEYCYSEASVFSSGNAGGIVVITHGTCIMNNCAALNRLIEVRGAGKPLPKASPFPGGLFGKTMFSHAKTQFYYLENMSLRRYDGNDVEQPPVKLTPKRAVPLSTIQKESWWRLPDGADRNMKQKMIAFPFGSDETAPWKWDEQRKRPVLHWEATNR</sequence>
<gene>
    <name evidence="1" type="ORF">HMPREF1981_01029</name>
</gene>
<protein>
    <recommendedName>
        <fullName evidence="3">GLUG domain-containing protein</fullName>
    </recommendedName>
</protein>
<accession>U2CQ86</accession>
<organism evidence="1 2">
    <name type="scientific">Bacteroides pyogenes F0041</name>
    <dbReference type="NCBI Taxonomy" id="1321819"/>
    <lineage>
        <taxon>Bacteria</taxon>
        <taxon>Pseudomonadati</taxon>
        <taxon>Bacteroidota</taxon>
        <taxon>Bacteroidia</taxon>
        <taxon>Bacteroidales</taxon>
        <taxon>Bacteroidaceae</taxon>
        <taxon>Bacteroides</taxon>
    </lineage>
</organism>
<dbReference type="Gene3D" id="2.160.20.110">
    <property type="match status" value="1"/>
</dbReference>
<dbReference type="Proteomes" id="UP000016496">
    <property type="component" value="Unassembled WGS sequence"/>
</dbReference>
<dbReference type="EMBL" id="AWSV01000057">
    <property type="protein sequence ID" value="ERI86208.1"/>
    <property type="molecule type" value="Genomic_DNA"/>
</dbReference>
<evidence type="ECO:0000313" key="2">
    <source>
        <dbReference type="Proteomes" id="UP000016496"/>
    </source>
</evidence>
<dbReference type="AlphaFoldDB" id="U2CQ86"/>
<evidence type="ECO:0000313" key="1">
    <source>
        <dbReference type="EMBL" id="ERI86208.1"/>
    </source>
</evidence>
<reference evidence="1 2" key="1">
    <citation type="submission" date="2013-08" db="EMBL/GenBank/DDBJ databases">
        <authorList>
            <person name="Weinstock G."/>
            <person name="Sodergren E."/>
            <person name="Wylie T."/>
            <person name="Fulton L."/>
            <person name="Fulton R."/>
            <person name="Fronick C."/>
            <person name="O'Laughlin M."/>
            <person name="Godfrey J."/>
            <person name="Miner T."/>
            <person name="Herter B."/>
            <person name="Appelbaum E."/>
            <person name="Cordes M."/>
            <person name="Lek S."/>
            <person name="Wollam A."/>
            <person name="Pepin K.H."/>
            <person name="Palsikar V.B."/>
            <person name="Mitreva M."/>
            <person name="Wilson R.K."/>
        </authorList>
    </citation>
    <scope>NUCLEOTIDE SEQUENCE [LARGE SCALE GENOMIC DNA]</scope>
    <source>
        <strain evidence="1 2">F0041</strain>
    </source>
</reference>